<dbReference type="Gene3D" id="1.25.40.10">
    <property type="entry name" value="Tetratricopeptide repeat domain"/>
    <property type="match status" value="2"/>
</dbReference>
<dbReference type="Pfam" id="PF08238">
    <property type="entry name" value="Sel1"/>
    <property type="match status" value="4"/>
</dbReference>
<reference evidence="2 3" key="1">
    <citation type="submission" date="2019-03" db="EMBL/GenBank/DDBJ databases">
        <title>Bradyrhizobium strains diversity isolated from Chamaecrista fasciculata.</title>
        <authorList>
            <person name="Urquiaga M.C.O."/>
            <person name="Hungria M."/>
            <person name="Delamuta J.R.M."/>
        </authorList>
    </citation>
    <scope>NUCLEOTIDE SEQUENCE [LARGE SCALE GENOMIC DNA]</scope>
    <source>
        <strain evidence="2 3">CNPSo 3424</strain>
    </source>
</reference>
<dbReference type="PANTHER" id="PTHR11102:SF160">
    <property type="entry name" value="ERAD-ASSOCIATED E3 UBIQUITIN-PROTEIN LIGASE COMPONENT HRD3"/>
    <property type="match status" value="1"/>
</dbReference>
<evidence type="ECO:0000313" key="3">
    <source>
        <dbReference type="Proteomes" id="UP000298225"/>
    </source>
</evidence>
<dbReference type="SMART" id="SM00671">
    <property type="entry name" value="SEL1"/>
    <property type="match status" value="4"/>
</dbReference>
<sequence>MVRSRSGFDMKFAVLAFSCLLFLSIPADADDAGTFNAMVALADQGDAEAQYHVGMMYNNGIGTQQDRGRAFEWFQKSAAANDPLGAYKLGCYFDGQGAGIVATDFDQALKYKLVAAKAGYARAQHDVALMYDRQGNSEEALKWWKMAGEQGLPSALFSLSRAYSAGKGTPRDLSLSYAYFKLSQLAPAKNVNEMASMLSKPERERADKLVAAWEPQPTALTLKALNGIRAADEHLRVAKSQAH</sequence>
<protein>
    <submittedName>
        <fullName evidence="2">Sel1 repeat family protein</fullName>
    </submittedName>
</protein>
<dbReference type="AlphaFoldDB" id="A0A4Y9KWW3"/>
<dbReference type="SUPFAM" id="SSF81901">
    <property type="entry name" value="HCP-like"/>
    <property type="match status" value="1"/>
</dbReference>
<dbReference type="InterPro" id="IPR006597">
    <property type="entry name" value="Sel1-like"/>
</dbReference>
<feature type="chain" id="PRO_5021293175" evidence="1">
    <location>
        <begin position="30"/>
        <end position="243"/>
    </location>
</feature>
<dbReference type="InterPro" id="IPR011990">
    <property type="entry name" value="TPR-like_helical_dom_sf"/>
</dbReference>
<dbReference type="InterPro" id="IPR050767">
    <property type="entry name" value="Sel1_AlgK"/>
</dbReference>
<name>A0A4Y9KWW3_9BRAD</name>
<gene>
    <name evidence="2" type="ORF">E4K66_32065</name>
</gene>
<accession>A0A4Y9KWW3</accession>
<keyword evidence="3" id="KW-1185">Reference proteome</keyword>
<dbReference type="EMBL" id="SPQU01000023">
    <property type="protein sequence ID" value="TFV30991.1"/>
    <property type="molecule type" value="Genomic_DNA"/>
</dbReference>
<comment type="caution">
    <text evidence="2">The sequence shown here is derived from an EMBL/GenBank/DDBJ whole genome shotgun (WGS) entry which is preliminary data.</text>
</comment>
<dbReference type="PANTHER" id="PTHR11102">
    <property type="entry name" value="SEL-1-LIKE PROTEIN"/>
    <property type="match status" value="1"/>
</dbReference>
<feature type="signal peptide" evidence="1">
    <location>
        <begin position="1"/>
        <end position="29"/>
    </location>
</feature>
<organism evidence="2 3">
    <name type="scientific">Bradyrhizobium frederickii</name>
    <dbReference type="NCBI Taxonomy" id="2560054"/>
    <lineage>
        <taxon>Bacteria</taxon>
        <taxon>Pseudomonadati</taxon>
        <taxon>Pseudomonadota</taxon>
        <taxon>Alphaproteobacteria</taxon>
        <taxon>Hyphomicrobiales</taxon>
        <taxon>Nitrobacteraceae</taxon>
        <taxon>Bradyrhizobium</taxon>
    </lineage>
</organism>
<proteinExistence type="predicted"/>
<evidence type="ECO:0000313" key="2">
    <source>
        <dbReference type="EMBL" id="TFV30991.1"/>
    </source>
</evidence>
<keyword evidence="1" id="KW-0732">Signal</keyword>
<evidence type="ECO:0000256" key="1">
    <source>
        <dbReference type="SAM" id="SignalP"/>
    </source>
</evidence>
<dbReference type="Proteomes" id="UP000298225">
    <property type="component" value="Unassembled WGS sequence"/>
</dbReference>